<dbReference type="Gene3D" id="3.30.9.10">
    <property type="entry name" value="D-Amino Acid Oxidase, subunit A, domain 2"/>
    <property type="match status" value="1"/>
</dbReference>
<keyword evidence="9" id="KW-1185">Reference proteome</keyword>
<comment type="similarity">
    <text evidence="2">Belongs to the MSOX/MTOX family.</text>
</comment>
<feature type="domain" description="FAD dependent oxidoreductase" evidence="7">
    <location>
        <begin position="6"/>
        <end position="404"/>
    </location>
</feature>
<dbReference type="SUPFAM" id="SSF51905">
    <property type="entry name" value="FAD/NAD(P)-binding domain"/>
    <property type="match status" value="1"/>
</dbReference>
<sequence>MDLNSKIVIIGAGIFGLSTAHKLASEGYKNILVLDRHVPPTPDASSNDINRIIRFDYGDADYLAVAREAFELWSRSPRYEGIFVPTPIIVTCTKGTSGSVYFNRTTSQLTRAGIPWTPLESAAAAHAVLPQLTGPLAAAPFEGYYNPNCGWADAAKTVAQLRDDCLDMGVSFVGGAAGTVTGFETTGGGSKGGGKIKAARTVAGDVVRGDFFILTAGAWSSSLVSMYNSVLATGQVLAYIRLTEDEVRKYENLPIYLNLSTGWFNFPPHKDTRLLKAAIHGRGYTRRPGASDVAARADTTTTTTTTTTGTIMRSIYSTPPAKPPHGRRIDYAPPDGEARLRAGLREILPELADRPFERTGVCWYTDTPSGDFLMDYHPDHPNLFVGGSGSGHAFKFTPVLGKYMSLGIKKQLPPNLAQKWRFHTEYADKGMSVFLGDGSRDGPERRELRQDERAGLDNAPRGKL</sequence>
<evidence type="ECO:0000256" key="6">
    <source>
        <dbReference type="SAM" id="MobiDB-lite"/>
    </source>
</evidence>
<evidence type="ECO:0000313" key="9">
    <source>
        <dbReference type="Proteomes" id="UP000829364"/>
    </source>
</evidence>
<keyword evidence="3" id="KW-0285">Flavoprotein</keyword>
<dbReference type="Proteomes" id="UP000829364">
    <property type="component" value="Chromosome 4"/>
</dbReference>
<dbReference type="RefSeq" id="XP_047842230.1">
    <property type="nucleotide sequence ID" value="XM_047986250.1"/>
</dbReference>
<protein>
    <recommendedName>
        <fullName evidence="7">FAD dependent oxidoreductase domain-containing protein</fullName>
    </recommendedName>
</protein>
<keyword evidence="4" id="KW-0274">FAD</keyword>
<evidence type="ECO:0000256" key="1">
    <source>
        <dbReference type="ARBA" id="ARBA00001974"/>
    </source>
</evidence>
<dbReference type="PANTHER" id="PTHR10961:SF45">
    <property type="entry name" value="FAD DEPENDENT OXIDOREDUCTASE DOMAIN-CONTAINING PROTEIN-RELATED"/>
    <property type="match status" value="1"/>
</dbReference>
<accession>A0A9Q8QH20</accession>
<dbReference type="Pfam" id="PF01266">
    <property type="entry name" value="DAO"/>
    <property type="match status" value="1"/>
</dbReference>
<evidence type="ECO:0000256" key="2">
    <source>
        <dbReference type="ARBA" id="ARBA00010989"/>
    </source>
</evidence>
<gene>
    <name evidence="8" type="ORF">JDV02_005005</name>
</gene>
<dbReference type="Gene3D" id="3.50.50.60">
    <property type="entry name" value="FAD/NAD(P)-binding domain"/>
    <property type="match status" value="1"/>
</dbReference>
<dbReference type="InterPro" id="IPR006076">
    <property type="entry name" value="FAD-dep_OxRdtase"/>
</dbReference>
<dbReference type="SUPFAM" id="SSF54373">
    <property type="entry name" value="FAD-linked reductases, C-terminal domain"/>
    <property type="match status" value="1"/>
</dbReference>
<evidence type="ECO:0000313" key="8">
    <source>
        <dbReference type="EMBL" id="UNI18749.1"/>
    </source>
</evidence>
<dbReference type="GO" id="GO:0004657">
    <property type="term" value="F:proline dehydrogenase activity"/>
    <property type="evidence" value="ECO:0007669"/>
    <property type="project" value="TreeGrafter"/>
</dbReference>
<dbReference type="KEGG" id="ptkz:JDV02_005005"/>
<dbReference type="GO" id="GO:0008115">
    <property type="term" value="F:sarcosine oxidase activity"/>
    <property type="evidence" value="ECO:0007669"/>
    <property type="project" value="TreeGrafter"/>
</dbReference>
<dbReference type="InterPro" id="IPR036188">
    <property type="entry name" value="FAD/NAD-bd_sf"/>
</dbReference>
<dbReference type="GeneID" id="72066955"/>
<evidence type="ECO:0000256" key="3">
    <source>
        <dbReference type="ARBA" id="ARBA00022630"/>
    </source>
</evidence>
<dbReference type="InterPro" id="IPR045170">
    <property type="entry name" value="MTOX"/>
</dbReference>
<dbReference type="AlphaFoldDB" id="A0A9Q8QH20"/>
<dbReference type="PANTHER" id="PTHR10961">
    <property type="entry name" value="PEROXISOMAL SARCOSINE OXIDASE"/>
    <property type="match status" value="1"/>
</dbReference>
<dbReference type="GO" id="GO:0050031">
    <property type="term" value="F:L-pipecolate oxidase activity"/>
    <property type="evidence" value="ECO:0007669"/>
    <property type="project" value="TreeGrafter"/>
</dbReference>
<comment type="cofactor">
    <cofactor evidence="1">
        <name>FAD</name>
        <dbReference type="ChEBI" id="CHEBI:57692"/>
    </cofactor>
</comment>
<evidence type="ECO:0000256" key="4">
    <source>
        <dbReference type="ARBA" id="ARBA00022827"/>
    </source>
</evidence>
<proteinExistence type="inferred from homology"/>
<feature type="region of interest" description="Disordered" evidence="6">
    <location>
        <begin position="433"/>
        <end position="464"/>
    </location>
</feature>
<organism evidence="8 9">
    <name type="scientific">Purpureocillium takamizusanense</name>
    <dbReference type="NCBI Taxonomy" id="2060973"/>
    <lineage>
        <taxon>Eukaryota</taxon>
        <taxon>Fungi</taxon>
        <taxon>Dikarya</taxon>
        <taxon>Ascomycota</taxon>
        <taxon>Pezizomycotina</taxon>
        <taxon>Sordariomycetes</taxon>
        <taxon>Hypocreomycetidae</taxon>
        <taxon>Hypocreales</taxon>
        <taxon>Ophiocordycipitaceae</taxon>
        <taxon>Purpureocillium</taxon>
    </lineage>
</organism>
<dbReference type="OrthoDB" id="2219495at2759"/>
<evidence type="ECO:0000256" key="5">
    <source>
        <dbReference type="ARBA" id="ARBA00023002"/>
    </source>
</evidence>
<feature type="compositionally biased region" description="Basic and acidic residues" evidence="6">
    <location>
        <begin position="438"/>
        <end position="455"/>
    </location>
</feature>
<reference evidence="8" key="1">
    <citation type="submission" date="2021-11" db="EMBL/GenBank/DDBJ databases">
        <title>Purpureocillium_takamizusanense_genome.</title>
        <authorList>
            <person name="Nguyen N.-H."/>
        </authorList>
    </citation>
    <scope>NUCLEOTIDE SEQUENCE</scope>
    <source>
        <strain evidence="8">PT3</strain>
    </source>
</reference>
<dbReference type="EMBL" id="CP086357">
    <property type="protein sequence ID" value="UNI18749.1"/>
    <property type="molecule type" value="Genomic_DNA"/>
</dbReference>
<name>A0A9Q8QH20_9HYPO</name>
<keyword evidence="5" id="KW-0560">Oxidoreductase</keyword>
<dbReference type="GO" id="GO:0050660">
    <property type="term" value="F:flavin adenine dinucleotide binding"/>
    <property type="evidence" value="ECO:0007669"/>
    <property type="project" value="InterPro"/>
</dbReference>
<evidence type="ECO:0000259" key="7">
    <source>
        <dbReference type="Pfam" id="PF01266"/>
    </source>
</evidence>